<evidence type="ECO:0000313" key="4">
    <source>
        <dbReference type="Proteomes" id="UP001190700"/>
    </source>
</evidence>
<protein>
    <recommendedName>
        <fullName evidence="2">Lipase maturation factor 1/2 N-terminal domain-containing protein</fullName>
    </recommendedName>
</protein>
<organism evidence="3 4">
    <name type="scientific">Cymbomonas tetramitiformis</name>
    <dbReference type="NCBI Taxonomy" id="36881"/>
    <lineage>
        <taxon>Eukaryota</taxon>
        <taxon>Viridiplantae</taxon>
        <taxon>Chlorophyta</taxon>
        <taxon>Pyramimonadophyceae</taxon>
        <taxon>Pyramimonadales</taxon>
        <taxon>Pyramimonadaceae</taxon>
        <taxon>Cymbomonas</taxon>
    </lineage>
</organism>
<feature type="domain" description="Lipase maturation factor 1/2 N-terminal" evidence="2">
    <location>
        <begin position="134"/>
        <end position="283"/>
    </location>
</feature>
<evidence type="ECO:0000313" key="3">
    <source>
        <dbReference type="EMBL" id="KAK3241658.1"/>
    </source>
</evidence>
<name>A0AAE0EUU0_9CHLO</name>
<dbReference type="GO" id="GO:0051604">
    <property type="term" value="P:protein maturation"/>
    <property type="evidence" value="ECO:0007669"/>
    <property type="project" value="InterPro"/>
</dbReference>
<dbReference type="Proteomes" id="UP001190700">
    <property type="component" value="Unassembled WGS sequence"/>
</dbReference>
<dbReference type="Pfam" id="PF06762">
    <property type="entry name" value="LMF1"/>
    <property type="match status" value="1"/>
</dbReference>
<accession>A0AAE0EUU0</accession>
<dbReference type="PANTHER" id="PTHR14463:SF5">
    <property type="entry name" value="LIPASE MATURATION FACTOR 2"/>
    <property type="match status" value="1"/>
</dbReference>
<dbReference type="PANTHER" id="PTHR14463">
    <property type="entry name" value="LIPASE MATURATION FACTOR"/>
    <property type="match status" value="1"/>
</dbReference>
<feature type="transmembrane region" description="Helical" evidence="1">
    <location>
        <begin position="76"/>
        <end position="99"/>
    </location>
</feature>
<evidence type="ECO:0000259" key="2">
    <source>
        <dbReference type="Pfam" id="PF06762"/>
    </source>
</evidence>
<feature type="transmembrane region" description="Helical" evidence="1">
    <location>
        <begin position="245"/>
        <end position="271"/>
    </location>
</feature>
<dbReference type="EMBL" id="LGRX02033342">
    <property type="protein sequence ID" value="KAK3241658.1"/>
    <property type="molecule type" value="Genomic_DNA"/>
</dbReference>
<reference evidence="3 4" key="1">
    <citation type="journal article" date="2015" name="Genome Biol. Evol.">
        <title>Comparative Genomics of a Bacterivorous Green Alga Reveals Evolutionary Causalities and Consequences of Phago-Mixotrophic Mode of Nutrition.</title>
        <authorList>
            <person name="Burns J.A."/>
            <person name="Paasch A."/>
            <person name="Narechania A."/>
            <person name="Kim E."/>
        </authorList>
    </citation>
    <scope>NUCLEOTIDE SEQUENCE [LARGE SCALE GENOMIC DNA]</scope>
    <source>
        <strain evidence="3 4">PLY_AMNH</strain>
    </source>
</reference>
<evidence type="ECO:0000256" key="1">
    <source>
        <dbReference type="SAM" id="Phobius"/>
    </source>
</evidence>
<dbReference type="GO" id="GO:0005789">
    <property type="term" value="C:endoplasmic reticulum membrane"/>
    <property type="evidence" value="ECO:0007669"/>
    <property type="project" value="TreeGrafter"/>
</dbReference>
<dbReference type="InterPro" id="IPR009613">
    <property type="entry name" value="LMF"/>
</dbReference>
<dbReference type="InterPro" id="IPR057434">
    <property type="entry name" value="LMF1/2_N"/>
</dbReference>
<comment type="caution">
    <text evidence="3">The sequence shown here is derived from an EMBL/GenBank/DDBJ whole genome shotgun (WGS) entry which is preliminary data.</text>
</comment>
<gene>
    <name evidence="3" type="ORF">CYMTET_48592</name>
</gene>
<keyword evidence="1" id="KW-1133">Transmembrane helix</keyword>
<keyword evidence="1" id="KW-0472">Membrane</keyword>
<dbReference type="AlphaFoldDB" id="A0AAE0EUU0"/>
<proteinExistence type="predicted"/>
<sequence length="498" mass="54496">MTLTGLWLFERCMGFVHIAAYASLIYRTHWKGLFGAEGVTPSKRFLELVAGKIKQAFPRMNISTLLFLQALKCPSLGWLVCSDIWISATLYVGLVLGVLEVVMMRFHGTVTACHVLSAFLYLSLQSMAPMWLALQQDHTIVELGFITLFTAPWRGAHPEIRSAMVAIFTVRVMSACGAVKWFGSPNWRRLTAMPTHYLTQPSPTPLGALAYAYLPRSFHRFSTAVTLILEGPLGPLALAGRRARVAVFAGYAALLAMINLCGNYGFLGLMFSAQCLTLLPDDCFPLWLRRIAQLEQGSSADASLEDTATSVTGAAAWGWLVAGGGQVTGAAAWGWLVAGEVRAAIKPGHLLCAPRCAISSDCTGISKDFGSATFMASSDMCCPPGMRQCWNTTGKSPGEMEVRPKTSDERLFHSHTCRSSSACPMEFSSPWVTHAHRSSTGRATPPLPPHPEAALRLRTVWHELRFNVDKIKGGSGWFDVERLAHYEHPLHVDPQPWG</sequence>
<keyword evidence="4" id="KW-1185">Reference proteome</keyword>
<keyword evidence="1" id="KW-0812">Transmembrane</keyword>